<name>A0A6J4V496_9BACT</name>
<dbReference type="AlphaFoldDB" id="A0A6J4V496"/>
<feature type="compositionally biased region" description="Low complexity" evidence="1">
    <location>
        <begin position="10"/>
        <end position="21"/>
    </location>
</feature>
<gene>
    <name evidence="2" type="ORF">AVDCRST_MAG59-2936</name>
</gene>
<organism evidence="2">
    <name type="scientific">uncultured Thermomicrobiales bacterium</name>
    <dbReference type="NCBI Taxonomy" id="1645740"/>
    <lineage>
        <taxon>Bacteria</taxon>
        <taxon>Pseudomonadati</taxon>
        <taxon>Thermomicrobiota</taxon>
        <taxon>Thermomicrobia</taxon>
        <taxon>Thermomicrobiales</taxon>
        <taxon>environmental samples</taxon>
    </lineage>
</organism>
<sequence length="34" mass="3572">AGFRTDGPERAAVAARGCAPARRGRPRLLPRGLV</sequence>
<accession>A0A6J4V496</accession>
<protein>
    <submittedName>
        <fullName evidence="2">Uncharacterized protein</fullName>
    </submittedName>
</protein>
<feature type="region of interest" description="Disordered" evidence="1">
    <location>
        <begin position="1"/>
        <end position="34"/>
    </location>
</feature>
<evidence type="ECO:0000256" key="1">
    <source>
        <dbReference type="SAM" id="MobiDB-lite"/>
    </source>
</evidence>
<feature type="non-terminal residue" evidence="2">
    <location>
        <position position="34"/>
    </location>
</feature>
<reference evidence="2" key="1">
    <citation type="submission" date="2020-02" db="EMBL/GenBank/DDBJ databases">
        <authorList>
            <person name="Meier V. D."/>
        </authorList>
    </citation>
    <scope>NUCLEOTIDE SEQUENCE</scope>
    <source>
        <strain evidence="2">AVDCRST_MAG59</strain>
    </source>
</reference>
<dbReference type="EMBL" id="CADCWF010000194">
    <property type="protein sequence ID" value="CAA9564973.1"/>
    <property type="molecule type" value="Genomic_DNA"/>
</dbReference>
<proteinExistence type="predicted"/>
<evidence type="ECO:0000313" key="2">
    <source>
        <dbReference type="EMBL" id="CAA9564973.1"/>
    </source>
</evidence>
<feature type="non-terminal residue" evidence="2">
    <location>
        <position position="1"/>
    </location>
</feature>